<proteinExistence type="predicted"/>
<gene>
    <name evidence="2" type="ordered locus">Mmwyl1_0266</name>
</gene>
<reference evidence="2" key="1">
    <citation type="submission" date="2007-06" db="EMBL/GenBank/DDBJ databases">
        <title>Complete sequence of Marinomonas sp. MWYL1.</title>
        <authorList>
            <consortium name="US DOE Joint Genome Institute"/>
            <person name="Copeland A."/>
            <person name="Lucas S."/>
            <person name="Lapidus A."/>
            <person name="Barry K."/>
            <person name="Glavina del Rio T."/>
            <person name="Dalin E."/>
            <person name="Tice H."/>
            <person name="Pitluck S."/>
            <person name="Kiss H."/>
            <person name="Brettin T."/>
            <person name="Bruce D."/>
            <person name="Detter J.C."/>
            <person name="Han C."/>
            <person name="Schmutz J."/>
            <person name="Larimer F."/>
            <person name="Land M."/>
            <person name="Hauser L."/>
            <person name="Kyrpides N."/>
            <person name="Kim E."/>
            <person name="Johnston A.W.B."/>
            <person name="Todd J.D."/>
            <person name="Rogers R."/>
            <person name="Wexler M."/>
            <person name="Bond P.L."/>
            <person name="Li Y."/>
            <person name="Richardson P."/>
        </authorList>
    </citation>
    <scope>NUCLEOTIDE SEQUENCE [LARGE SCALE GENOMIC DNA]</scope>
    <source>
        <strain evidence="2">MWYL1</strain>
    </source>
</reference>
<evidence type="ECO:0000313" key="2">
    <source>
        <dbReference type="EMBL" id="ABR69208.1"/>
    </source>
</evidence>
<evidence type="ECO:0000256" key="1">
    <source>
        <dbReference type="SAM" id="MobiDB-lite"/>
    </source>
</evidence>
<dbReference type="HOGENOM" id="CLU_2585553_0_0_6"/>
<sequence length="80" mass="8926">MAVVATLDHVLRDANQTKSWKSRHISSAPNFTQFKELEELGIVLSARTTHSTQLPHARERAPRDAQSRHGIQLHAMTAGD</sequence>
<feature type="region of interest" description="Disordered" evidence="1">
    <location>
        <begin position="49"/>
        <end position="80"/>
    </location>
</feature>
<accession>A6VRX9</accession>
<name>A6VRX9_MARMS</name>
<dbReference type="KEGG" id="mmw:Mmwyl1_0266"/>
<dbReference type="AlphaFoldDB" id="A6VRX9"/>
<protein>
    <submittedName>
        <fullName evidence="2">Uncharacterized protein</fullName>
    </submittedName>
</protein>
<feature type="compositionally biased region" description="Basic and acidic residues" evidence="1">
    <location>
        <begin position="56"/>
        <end position="67"/>
    </location>
</feature>
<dbReference type="STRING" id="400668.Mmwyl1_0266"/>
<dbReference type="EMBL" id="CP000749">
    <property type="protein sequence ID" value="ABR69208.1"/>
    <property type="molecule type" value="Genomic_DNA"/>
</dbReference>
<organism evidence="2">
    <name type="scientific">Marinomonas sp. (strain MWYL1)</name>
    <dbReference type="NCBI Taxonomy" id="400668"/>
    <lineage>
        <taxon>Bacteria</taxon>
        <taxon>Pseudomonadati</taxon>
        <taxon>Pseudomonadota</taxon>
        <taxon>Gammaproteobacteria</taxon>
        <taxon>Oceanospirillales</taxon>
        <taxon>Oceanospirillaceae</taxon>
        <taxon>Marinomonas</taxon>
    </lineage>
</organism>